<dbReference type="OrthoDB" id="9796421at2"/>
<feature type="chain" id="PRO_5016595301" evidence="7">
    <location>
        <begin position="25"/>
        <end position="106"/>
    </location>
</feature>
<dbReference type="SUPFAM" id="SSF46626">
    <property type="entry name" value="Cytochrome c"/>
    <property type="match status" value="1"/>
</dbReference>
<name>A0A369CME1_9GAMM</name>
<dbReference type="PANTHER" id="PTHR33751:SF9">
    <property type="entry name" value="CYTOCHROME C4"/>
    <property type="match status" value="1"/>
</dbReference>
<comment type="caution">
    <text evidence="9">The sequence shown here is derived from an EMBL/GenBank/DDBJ whole genome shotgun (WGS) entry which is preliminary data.</text>
</comment>
<evidence type="ECO:0000256" key="4">
    <source>
        <dbReference type="ARBA" id="ARBA00022982"/>
    </source>
</evidence>
<keyword evidence="3 6" id="KW-0479">Metal-binding</keyword>
<feature type="signal peptide" evidence="7">
    <location>
        <begin position="1"/>
        <end position="24"/>
    </location>
</feature>
<dbReference type="GO" id="GO:0009055">
    <property type="term" value="F:electron transfer activity"/>
    <property type="evidence" value="ECO:0007669"/>
    <property type="project" value="InterPro"/>
</dbReference>
<dbReference type="InterPro" id="IPR050597">
    <property type="entry name" value="Cytochrome_c_Oxidase_Subunit"/>
</dbReference>
<keyword evidence="1" id="KW-0813">Transport</keyword>
<organism evidence="9 10">
    <name type="scientific">Thioalbus denitrificans</name>
    <dbReference type="NCBI Taxonomy" id="547122"/>
    <lineage>
        <taxon>Bacteria</taxon>
        <taxon>Pseudomonadati</taxon>
        <taxon>Pseudomonadota</taxon>
        <taxon>Gammaproteobacteria</taxon>
        <taxon>Chromatiales</taxon>
        <taxon>Ectothiorhodospiraceae</taxon>
        <taxon>Thioalbus</taxon>
    </lineage>
</organism>
<keyword evidence="10" id="KW-1185">Reference proteome</keyword>
<evidence type="ECO:0000256" key="7">
    <source>
        <dbReference type="SAM" id="SignalP"/>
    </source>
</evidence>
<evidence type="ECO:0000259" key="8">
    <source>
        <dbReference type="PROSITE" id="PS51007"/>
    </source>
</evidence>
<dbReference type="Proteomes" id="UP000252707">
    <property type="component" value="Unassembled WGS sequence"/>
</dbReference>
<evidence type="ECO:0000256" key="3">
    <source>
        <dbReference type="ARBA" id="ARBA00022723"/>
    </source>
</evidence>
<evidence type="ECO:0000256" key="1">
    <source>
        <dbReference type="ARBA" id="ARBA00022448"/>
    </source>
</evidence>
<keyword evidence="7" id="KW-0732">Signal</keyword>
<dbReference type="RefSeq" id="WP_114278430.1">
    <property type="nucleotide sequence ID" value="NZ_QPJY01000001.1"/>
</dbReference>
<dbReference type="Pfam" id="PF00034">
    <property type="entry name" value="Cytochrom_C"/>
    <property type="match status" value="1"/>
</dbReference>
<dbReference type="EMBL" id="QPJY01000001">
    <property type="protein sequence ID" value="RCX33607.1"/>
    <property type="molecule type" value="Genomic_DNA"/>
</dbReference>
<keyword evidence="2 6" id="KW-0349">Heme</keyword>
<evidence type="ECO:0000256" key="2">
    <source>
        <dbReference type="ARBA" id="ARBA00022617"/>
    </source>
</evidence>
<evidence type="ECO:0000313" key="9">
    <source>
        <dbReference type="EMBL" id="RCX33607.1"/>
    </source>
</evidence>
<accession>A0A369CME1</accession>
<protein>
    <submittedName>
        <fullName evidence="9">Cytochrome c</fullName>
    </submittedName>
</protein>
<dbReference type="AlphaFoldDB" id="A0A369CME1"/>
<dbReference type="GO" id="GO:0046872">
    <property type="term" value="F:metal ion binding"/>
    <property type="evidence" value="ECO:0007669"/>
    <property type="project" value="UniProtKB-KW"/>
</dbReference>
<keyword evidence="4" id="KW-0249">Electron transport</keyword>
<reference evidence="9 10" key="1">
    <citation type="submission" date="2018-07" db="EMBL/GenBank/DDBJ databases">
        <title>Genomic Encyclopedia of Type Strains, Phase IV (KMG-IV): sequencing the most valuable type-strain genomes for metagenomic binning, comparative biology and taxonomic classification.</title>
        <authorList>
            <person name="Goeker M."/>
        </authorList>
    </citation>
    <scope>NUCLEOTIDE SEQUENCE [LARGE SCALE GENOMIC DNA]</scope>
    <source>
        <strain evidence="9 10">DSM 26407</strain>
    </source>
</reference>
<dbReference type="InterPro" id="IPR036909">
    <property type="entry name" value="Cyt_c-like_dom_sf"/>
</dbReference>
<keyword evidence="5 6" id="KW-0408">Iron</keyword>
<feature type="domain" description="Cytochrome c" evidence="8">
    <location>
        <begin position="22"/>
        <end position="106"/>
    </location>
</feature>
<sequence>MHRKMTLLGLCAALATAVAGTAVAADGQALYTSKGCAACHGEAGGAPIMPIYPKLKGQNEQYLLNQMKDIKSGARANGMTAAMKPTVANVSDEEMAAIAGYLAGAQ</sequence>
<evidence type="ECO:0000256" key="5">
    <source>
        <dbReference type="ARBA" id="ARBA00023004"/>
    </source>
</evidence>
<dbReference type="PANTHER" id="PTHR33751">
    <property type="entry name" value="CBB3-TYPE CYTOCHROME C OXIDASE SUBUNIT FIXP"/>
    <property type="match status" value="1"/>
</dbReference>
<proteinExistence type="predicted"/>
<evidence type="ECO:0000256" key="6">
    <source>
        <dbReference type="PROSITE-ProRule" id="PRU00433"/>
    </source>
</evidence>
<evidence type="ECO:0000313" key="10">
    <source>
        <dbReference type="Proteomes" id="UP000252707"/>
    </source>
</evidence>
<dbReference type="GO" id="GO:0020037">
    <property type="term" value="F:heme binding"/>
    <property type="evidence" value="ECO:0007669"/>
    <property type="project" value="InterPro"/>
</dbReference>
<dbReference type="InterPro" id="IPR009056">
    <property type="entry name" value="Cyt_c-like_dom"/>
</dbReference>
<dbReference type="Gene3D" id="1.10.760.10">
    <property type="entry name" value="Cytochrome c-like domain"/>
    <property type="match status" value="1"/>
</dbReference>
<gene>
    <name evidence="9" type="ORF">DFQ59_101914</name>
</gene>
<dbReference type="PROSITE" id="PS51007">
    <property type="entry name" value="CYTC"/>
    <property type="match status" value="1"/>
</dbReference>